<evidence type="ECO:0000256" key="6">
    <source>
        <dbReference type="ARBA" id="ARBA00022989"/>
    </source>
</evidence>
<gene>
    <name evidence="10" type="ORF">AAFF_G00162840</name>
</gene>
<evidence type="ECO:0000256" key="2">
    <source>
        <dbReference type="ARBA" id="ARBA00008124"/>
    </source>
</evidence>
<keyword evidence="5" id="KW-0735">Signal-anchor</keyword>
<evidence type="ECO:0000256" key="9">
    <source>
        <dbReference type="ARBA" id="ARBA00023180"/>
    </source>
</evidence>
<comment type="caution">
    <text evidence="10">The sequence shown here is derived from an EMBL/GenBank/DDBJ whole genome shotgun (WGS) entry which is preliminary data.</text>
</comment>
<dbReference type="Pfam" id="PF06990">
    <property type="entry name" value="Gal-3-0_sulfotr"/>
    <property type="match status" value="1"/>
</dbReference>
<keyword evidence="3" id="KW-0808">Transferase</keyword>
<dbReference type="InterPro" id="IPR027417">
    <property type="entry name" value="P-loop_NTPase"/>
</dbReference>
<evidence type="ECO:0000256" key="4">
    <source>
        <dbReference type="ARBA" id="ARBA00022692"/>
    </source>
</evidence>
<keyword evidence="6" id="KW-1133">Transmembrane helix</keyword>
<dbReference type="PANTHER" id="PTHR14647">
    <property type="entry name" value="GALACTOSE-3-O-SULFOTRANSFERASE"/>
    <property type="match status" value="1"/>
</dbReference>
<dbReference type="Gene3D" id="3.40.50.300">
    <property type="entry name" value="P-loop containing nucleotide triphosphate hydrolases"/>
    <property type="match status" value="1"/>
</dbReference>
<evidence type="ECO:0000256" key="7">
    <source>
        <dbReference type="ARBA" id="ARBA00023034"/>
    </source>
</evidence>
<name>A0AAD7WVU8_9TELE</name>
<keyword evidence="7" id="KW-0333">Golgi apparatus</keyword>
<dbReference type="AlphaFoldDB" id="A0AAD7WVU8"/>
<keyword evidence="4" id="KW-0812">Transmembrane</keyword>
<evidence type="ECO:0000313" key="10">
    <source>
        <dbReference type="EMBL" id="KAJ8411476.1"/>
    </source>
</evidence>
<keyword evidence="9" id="KW-0325">Glycoprotein</keyword>
<accession>A0AAD7WVU8</accession>
<dbReference type="EMBL" id="JAINUG010000022">
    <property type="protein sequence ID" value="KAJ8411476.1"/>
    <property type="molecule type" value="Genomic_DNA"/>
</dbReference>
<evidence type="ECO:0000256" key="8">
    <source>
        <dbReference type="ARBA" id="ARBA00023136"/>
    </source>
</evidence>
<organism evidence="10 11">
    <name type="scientific">Aldrovandia affinis</name>
    <dbReference type="NCBI Taxonomy" id="143900"/>
    <lineage>
        <taxon>Eukaryota</taxon>
        <taxon>Metazoa</taxon>
        <taxon>Chordata</taxon>
        <taxon>Craniata</taxon>
        <taxon>Vertebrata</taxon>
        <taxon>Euteleostomi</taxon>
        <taxon>Actinopterygii</taxon>
        <taxon>Neopterygii</taxon>
        <taxon>Teleostei</taxon>
        <taxon>Notacanthiformes</taxon>
        <taxon>Halosauridae</taxon>
        <taxon>Aldrovandia</taxon>
    </lineage>
</organism>
<dbReference type="GO" id="GO:0000139">
    <property type="term" value="C:Golgi membrane"/>
    <property type="evidence" value="ECO:0007669"/>
    <property type="project" value="UniProtKB-SubCell"/>
</dbReference>
<evidence type="ECO:0000256" key="3">
    <source>
        <dbReference type="ARBA" id="ARBA00022679"/>
    </source>
</evidence>
<proteinExistence type="inferred from homology"/>
<evidence type="ECO:0000256" key="1">
    <source>
        <dbReference type="ARBA" id="ARBA00004323"/>
    </source>
</evidence>
<comment type="subcellular location">
    <subcellularLocation>
        <location evidence="1">Golgi apparatus membrane</location>
        <topology evidence="1">Single-pass type II membrane protein</topology>
    </subcellularLocation>
</comment>
<keyword evidence="8" id="KW-0472">Membrane</keyword>
<protein>
    <submittedName>
        <fullName evidence="10">Uncharacterized protein</fullName>
    </submittedName>
</protein>
<comment type="similarity">
    <text evidence="2">Belongs to the galactose-3-O-sulfotransferase family.</text>
</comment>
<evidence type="ECO:0000313" key="11">
    <source>
        <dbReference type="Proteomes" id="UP001221898"/>
    </source>
</evidence>
<dbReference type="InterPro" id="IPR009729">
    <property type="entry name" value="Gal-3-0_sulfotransfrase"/>
</dbReference>
<sequence length="260" mass="30739">MFLKTHKTGGSTVQNLVLRYVDKKNLTLATPPWDKVTFNDRTRFAAEYVRNFKNRKSYDVITHHLRFDSTQNPSWFDFGYDCRAEDSEELYVRALVEIETSFNLILISEYFDEGMILLKEALCWDIDDVVTFKHNSRSEKDIKTVSKDMAVKIQEWNSLDSRLYQHFNVTFWAKVQEMMGLARLQHEVAVLREKRSMLEKQCSPDGLVEVDSGKYFKEGVHLMGHSLRSDLDNEQKKKCELYFIHPKVYTEILYAKQHHY</sequence>
<dbReference type="GO" id="GO:0009247">
    <property type="term" value="P:glycolipid biosynthetic process"/>
    <property type="evidence" value="ECO:0007669"/>
    <property type="project" value="InterPro"/>
</dbReference>
<dbReference type="PANTHER" id="PTHR14647:SF55">
    <property type="entry name" value="GALACTOSE-3-O-SULFOTRANSFERASE 2"/>
    <property type="match status" value="1"/>
</dbReference>
<evidence type="ECO:0000256" key="5">
    <source>
        <dbReference type="ARBA" id="ARBA00022968"/>
    </source>
</evidence>
<keyword evidence="11" id="KW-1185">Reference proteome</keyword>
<dbReference type="GO" id="GO:0001733">
    <property type="term" value="F:galactosylceramide sulfotransferase activity"/>
    <property type="evidence" value="ECO:0007669"/>
    <property type="project" value="InterPro"/>
</dbReference>
<reference evidence="10" key="1">
    <citation type="journal article" date="2023" name="Science">
        <title>Genome structures resolve the early diversification of teleost fishes.</title>
        <authorList>
            <person name="Parey E."/>
            <person name="Louis A."/>
            <person name="Montfort J."/>
            <person name="Bouchez O."/>
            <person name="Roques C."/>
            <person name="Iampietro C."/>
            <person name="Lluch J."/>
            <person name="Castinel A."/>
            <person name="Donnadieu C."/>
            <person name="Desvignes T."/>
            <person name="Floi Bucao C."/>
            <person name="Jouanno E."/>
            <person name="Wen M."/>
            <person name="Mejri S."/>
            <person name="Dirks R."/>
            <person name="Jansen H."/>
            <person name="Henkel C."/>
            <person name="Chen W.J."/>
            <person name="Zahm M."/>
            <person name="Cabau C."/>
            <person name="Klopp C."/>
            <person name="Thompson A.W."/>
            <person name="Robinson-Rechavi M."/>
            <person name="Braasch I."/>
            <person name="Lecointre G."/>
            <person name="Bobe J."/>
            <person name="Postlethwait J.H."/>
            <person name="Berthelot C."/>
            <person name="Roest Crollius H."/>
            <person name="Guiguen Y."/>
        </authorList>
    </citation>
    <scope>NUCLEOTIDE SEQUENCE</scope>
    <source>
        <strain evidence="10">NC1722</strain>
    </source>
</reference>
<dbReference type="Proteomes" id="UP001221898">
    <property type="component" value="Unassembled WGS sequence"/>
</dbReference>